<dbReference type="InterPro" id="IPR020449">
    <property type="entry name" value="Tscrpt_reg_AraC-type_HTH"/>
</dbReference>
<reference evidence="5 6" key="1">
    <citation type="submission" date="2021-07" db="EMBL/GenBank/DDBJ databases">
        <title>Paenibacillus radiodurans sp. nov., isolated from the southeastern edge of Tengger Desert.</title>
        <authorList>
            <person name="Zhang G."/>
        </authorList>
    </citation>
    <scope>NUCLEOTIDE SEQUENCE [LARGE SCALE GENOMIC DNA]</scope>
    <source>
        <strain evidence="5 6">CCM 7311</strain>
    </source>
</reference>
<evidence type="ECO:0000259" key="4">
    <source>
        <dbReference type="PROSITE" id="PS01124"/>
    </source>
</evidence>
<proteinExistence type="predicted"/>
<keyword evidence="2" id="KW-0238">DNA-binding</keyword>
<dbReference type="EMBL" id="JAHZIK010001892">
    <property type="protein sequence ID" value="MBW7459887.1"/>
    <property type="molecule type" value="Genomic_DNA"/>
</dbReference>
<keyword evidence="3" id="KW-0804">Transcription</keyword>
<dbReference type="SMART" id="SM00342">
    <property type="entry name" value="HTH_ARAC"/>
    <property type="match status" value="1"/>
</dbReference>
<evidence type="ECO:0000256" key="1">
    <source>
        <dbReference type="ARBA" id="ARBA00023015"/>
    </source>
</evidence>
<dbReference type="Proteomes" id="UP001519887">
    <property type="component" value="Unassembled WGS sequence"/>
</dbReference>
<accession>A0ABS7CG25</accession>
<evidence type="ECO:0000256" key="3">
    <source>
        <dbReference type="ARBA" id="ARBA00023163"/>
    </source>
</evidence>
<comment type="caution">
    <text evidence="5">The sequence shown here is derived from an EMBL/GenBank/DDBJ whole genome shotgun (WGS) entry which is preliminary data.</text>
</comment>
<dbReference type="InterPro" id="IPR009057">
    <property type="entry name" value="Homeodomain-like_sf"/>
</dbReference>
<organism evidence="5 6">
    <name type="scientific">Paenibacillus sepulcri</name>
    <dbReference type="NCBI Taxonomy" id="359917"/>
    <lineage>
        <taxon>Bacteria</taxon>
        <taxon>Bacillati</taxon>
        <taxon>Bacillota</taxon>
        <taxon>Bacilli</taxon>
        <taxon>Bacillales</taxon>
        <taxon>Paenibacillaceae</taxon>
        <taxon>Paenibacillus</taxon>
    </lineage>
</organism>
<name>A0ABS7CG25_9BACL</name>
<dbReference type="PANTHER" id="PTHR43280:SF2">
    <property type="entry name" value="HTH-TYPE TRANSCRIPTIONAL REGULATOR EXSA"/>
    <property type="match status" value="1"/>
</dbReference>
<sequence length="324" mass="36758">KPFDQEVISFFHHPNLLLSLCIGSRQVSQLDLSAALSAAQNMAPPVPRLYFGVSPAFSQLDEAYARSTEATTALQLAAIPEGRSIQFHDEEQISGRSPLPFSPFELEKQLVHVLFHGGYEELDDIIGSIMQQFRERGYLLKEVLQAFKELSIILQRRLHTNGMDLSERTDPFNSGEIDLLTHNSYRAMESLLRKELWSLHAMIHSSLANKNHWIAERVNKHIDSSYHTDLKASELAALLKITPNYFSILFKQNFGKGFAEYLNEVRIERAKASLVGTDERVFEIAEKVGYKEYKYFCSIFKSHTGITPTQYRKLAKTGSSAGKD</sequence>
<protein>
    <submittedName>
        <fullName evidence="5">Helix-turn-helix transcriptional regulator</fullName>
    </submittedName>
</protein>
<dbReference type="Gene3D" id="1.10.10.60">
    <property type="entry name" value="Homeodomain-like"/>
    <property type="match status" value="2"/>
</dbReference>
<keyword evidence="1" id="KW-0805">Transcription regulation</keyword>
<keyword evidence="6" id="KW-1185">Reference proteome</keyword>
<evidence type="ECO:0000313" key="6">
    <source>
        <dbReference type="Proteomes" id="UP001519887"/>
    </source>
</evidence>
<evidence type="ECO:0000313" key="5">
    <source>
        <dbReference type="EMBL" id="MBW7459887.1"/>
    </source>
</evidence>
<dbReference type="PRINTS" id="PR00032">
    <property type="entry name" value="HTHARAC"/>
</dbReference>
<gene>
    <name evidence="5" type="ORF">K0U00_38090</name>
</gene>
<dbReference type="PROSITE" id="PS00041">
    <property type="entry name" value="HTH_ARAC_FAMILY_1"/>
    <property type="match status" value="1"/>
</dbReference>
<dbReference type="PANTHER" id="PTHR43280">
    <property type="entry name" value="ARAC-FAMILY TRANSCRIPTIONAL REGULATOR"/>
    <property type="match status" value="1"/>
</dbReference>
<dbReference type="SUPFAM" id="SSF46689">
    <property type="entry name" value="Homeodomain-like"/>
    <property type="match status" value="2"/>
</dbReference>
<evidence type="ECO:0000256" key="2">
    <source>
        <dbReference type="ARBA" id="ARBA00023125"/>
    </source>
</evidence>
<dbReference type="InterPro" id="IPR018060">
    <property type="entry name" value="HTH_AraC"/>
</dbReference>
<feature type="non-terminal residue" evidence="5">
    <location>
        <position position="1"/>
    </location>
</feature>
<feature type="domain" description="HTH araC/xylS-type" evidence="4">
    <location>
        <begin position="216"/>
        <end position="314"/>
    </location>
</feature>
<dbReference type="Pfam" id="PF12833">
    <property type="entry name" value="HTH_18"/>
    <property type="match status" value="1"/>
</dbReference>
<dbReference type="InterPro" id="IPR018062">
    <property type="entry name" value="HTH_AraC-typ_CS"/>
</dbReference>
<dbReference type="PROSITE" id="PS01124">
    <property type="entry name" value="HTH_ARAC_FAMILY_2"/>
    <property type="match status" value="1"/>
</dbReference>